<proteinExistence type="inferred from homology"/>
<evidence type="ECO:0000256" key="2">
    <source>
        <dbReference type="ARBA" id="ARBA00022448"/>
    </source>
</evidence>
<comment type="similarity">
    <text evidence="1">Belongs to the ABC transporter superfamily.</text>
</comment>
<protein>
    <submittedName>
        <fullName evidence="8">ATP-binding cassette domain-containing protein</fullName>
    </submittedName>
</protein>
<feature type="domain" description="ABC transporter" evidence="7">
    <location>
        <begin position="5"/>
        <end position="233"/>
    </location>
</feature>
<comment type="caution">
    <text evidence="8">The sequence shown here is derived from an EMBL/GenBank/DDBJ whole genome shotgun (WGS) entry which is preliminary data.</text>
</comment>
<evidence type="ECO:0000313" key="9">
    <source>
        <dbReference type="Proteomes" id="UP000468901"/>
    </source>
</evidence>
<dbReference type="GO" id="GO:0005524">
    <property type="term" value="F:ATP binding"/>
    <property type="evidence" value="ECO:0007669"/>
    <property type="project" value="UniProtKB-KW"/>
</dbReference>
<evidence type="ECO:0000259" key="7">
    <source>
        <dbReference type="PROSITE" id="PS50893"/>
    </source>
</evidence>
<dbReference type="InterPro" id="IPR003439">
    <property type="entry name" value="ABC_transporter-like_ATP-bd"/>
</dbReference>
<keyword evidence="9" id="KW-1185">Reference proteome</keyword>
<keyword evidence="5" id="KW-0864">Zinc transport</keyword>
<keyword evidence="3" id="KW-0547">Nucleotide-binding</keyword>
<dbReference type="RefSeq" id="WP_152216716.1">
    <property type="nucleotide sequence ID" value="NZ_WESC01000010.1"/>
</dbReference>
<dbReference type="InterPro" id="IPR003593">
    <property type="entry name" value="AAA+_ATPase"/>
</dbReference>
<dbReference type="PANTHER" id="PTHR42734:SF5">
    <property type="entry name" value="IRON TRANSPORT SYSTEM ATP-BINDING PROTEIN HI_0361-RELATED"/>
    <property type="match status" value="1"/>
</dbReference>
<dbReference type="Pfam" id="PF00005">
    <property type="entry name" value="ABC_tran"/>
    <property type="match status" value="1"/>
</dbReference>
<dbReference type="InterPro" id="IPR027417">
    <property type="entry name" value="P-loop_NTPase"/>
</dbReference>
<dbReference type="InterPro" id="IPR017871">
    <property type="entry name" value="ABC_transporter-like_CS"/>
</dbReference>
<evidence type="ECO:0000256" key="6">
    <source>
        <dbReference type="ARBA" id="ARBA00023065"/>
    </source>
</evidence>
<dbReference type="GO" id="GO:0016887">
    <property type="term" value="F:ATP hydrolysis activity"/>
    <property type="evidence" value="ECO:0007669"/>
    <property type="project" value="InterPro"/>
</dbReference>
<dbReference type="Gene3D" id="3.40.50.300">
    <property type="entry name" value="P-loop containing nucleotide triphosphate hydrolases"/>
    <property type="match status" value="1"/>
</dbReference>
<sequence length="247" mass="26824">MGGIIDVIDLTVAYDRQPAVHHVSGSFARGSLTAVVGPNGAGKSTLIKTIVGLMNPSTGRVERHGLGRRAIAYLPQQAEIDRSFPINVADTVALGLWNEIGLWGSIKPKGWKRIADALAHVGLEGFGHHPIAALSAGQFQRVLFARLLLQDSAVILLDEPFAAIDERTTADLLAIIHHWHEEGRTVIAVLHDMEQVRQHFPQTLLMARELIGWGATSQVLTDEALRRARAIAQGWTNNHNHATGHAA</sequence>
<evidence type="ECO:0000256" key="4">
    <source>
        <dbReference type="ARBA" id="ARBA00022840"/>
    </source>
</evidence>
<evidence type="ECO:0000256" key="3">
    <source>
        <dbReference type="ARBA" id="ARBA00022741"/>
    </source>
</evidence>
<accession>A0A6N6VFX5</accession>
<dbReference type="SUPFAM" id="SSF52540">
    <property type="entry name" value="P-loop containing nucleoside triphosphate hydrolases"/>
    <property type="match status" value="1"/>
</dbReference>
<keyword evidence="5" id="KW-0862">Zinc</keyword>
<dbReference type="AlphaFoldDB" id="A0A6N6VFX5"/>
<keyword evidence="4 8" id="KW-0067">ATP-binding</keyword>
<dbReference type="GO" id="GO:0006829">
    <property type="term" value="P:zinc ion transport"/>
    <property type="evidence" value="ECO:0007669"/>
    <property type="project" value="UniProtKB-KW"/>
</dbReference>
<dbReference type="InterPro" id="IPR050153">
    <property type="entry name" value="Metal_Ion_Import_ABC"/>
</dbReference>
<keyword evidence="6" id="KW-0406">Ion transport</keyword>
<organism evidence="8 9">
    <name type="scientific">Parvibaculum sedimenti</name>
    <dbReference type="NCBI Taxonomy" id="2608632"/>
    <lineage>
        <taxon>Bacteria</taxon>
        <taxon>Pseudomonadati</taxon>
        <taxon>Pseudomonadota</taxon>
        <taxon>Alphaproteobacteria</taxon>
        <taxon>Hyphomicrobiales</taxon>
        <taxon>Parvibaculaceae</taxon>
        <taxon>Parvibaculum</taxon>
    </lineage>
</organism>
<evidence type="ECO:0000256" key="5">
    <source>
        <dbReference type="ARBA" id="ARBA00022906"/>
    </source>
</evidence>
<gene>
    <name evidence="8" type="ORF">F2P47_12230</name>
</gene>
<dbReference type="SMART" id="SM00382">
    <property type="entry name" value="AAA"/>
    <property type="match status" value="1"/>
</dbReference>
<dbReference type="PROSITE" id="PS50893">
    <property type="entry name" value="ABC_TRANSPORTER_2"/>
    <property type="match status" value="1"/>
</dbReference>
<dbReference type="PROSITE" id="PS00211">
    <property type="entry name" value="ABC_TRANSPORTER_1"/>
    <property type="match status" value="1"/>
</dbReference>
<dbReference type="CDD" id="cd03235">
    <property type="entry name" value="ABC_Metallic_Cations"/>
    <property type="match status" value="1"/>
</dbReference>
<name>A0A6N6VFX5_9HYPH</name>
<evidence type="ECO:0000313" key="8">
    <source>
        <dbReference type="EMBL" id="KAB7739544.1"/>
    </source>
</evidence>
<evidence type="ECO:0000256" key="1">
    <source>
        <dbReference type="ARBA" id="ARBA00005417"/>
    </source>
</evidence>
<reference evidence="8 9" key="1">
    <citation type="submission" date="2019-09" db="EMBL/GenBank/DDBJ databases">
        <title>Parvibaculum sedimenti sp. nov., isolated from sediment.</title>
        <authorList>
            <person name="Wang Y."/>
        </authorList>
    </citation>
    <scope>NUCLEOTIDE SEQUENCE [LARGE SCALE GENOMIC DNA]</scope>
    <source>
        <strain evidence="8 9">HXT-9</strain>
    </source>
</reference>
<dbReference type="Proteomes" id="UP000468901">
    <property type="component" value="Unassembled WGS sequence"/>
</dbReference>
<keyword evidence="2" id="KW-0813">Transport</keyword>
<dbReference type="PANTHER" id="PTHR42734">
    <property type="entry name" value="METAL TRANSPORT SYSTEM ATP-BINDING PROTEIN TM_0124-RELATED"/>
    <property type="match status" value="1"/>
</dbReference>
<dbReference type="EMBL" id="WESC01000010">
    <property type="protein sequence ID" value="KAB7739544.1"/>
    <property type="molecule type" value="Genomic_DNA"/>
</dbReference>